<protein>
    <recommendedName>
        <fullName evidence="2">T6SS Phospholipase effector Tle1-like catalytic domain-containing protein</fullName>
    </recommendedName>
</protein>
<keyword evidence="1" id="KW-1133">Transmembrane helix</keyword>
<keyword evidence="4" id="KW-1185">Reference proteome</keyword>
<feature type="transmembrane region" description="Helical" evidence="1">
    <location>
        <begin position="286"/>
        <end position="317"/>
    </location>
</feature>
<feature type="domain" description="T6SS Phospholipase effector Tle1-like catalytic" evidence="2">
    <location>
        <begin position="28"/>
        <end position="382"/>
    </location>
</feature>
<dbReference type="Proteomes" id="UP000521872">
    <property type="component" value="Unassembled WGS sequence"/>
</dbReference>
<keyword evidence="1" id="KW-0472">Membrane</keyword>
<reference evidence="3 4" key="1">
    <citation type="submission" date="2019-12" db="EMBL/GenBank/DDBJ databases">
        <authorList>
            <person name="Floudas D."/>
            <person name="Bentzer J."/>
            <person name="Ahren D."/>
            <person name="Johansson T."/>
            <person name="Persson P."/>
            <person name="Tunlid A."/>
        </authorList>
    </citation>
    <scope>NUCLEOTIDE SEQUENCE [LARGE SCALE GENOMIC DNA]</scope>
    <source>
        <strain evidence="3 4">CBS 102.39</strain>
    </source>
</reference>
<evidence type="ECO:0000259" key="2">
    <source>
        <dbReference type="Pfam" id="PF09994"/>
    </source>
</evidence>
<organism evidence="3 4">
    <name type="scientific">Agrocybe pediades</name>
    <dbReference type="NCBI Taxonomy" id="84607"/>
    <lineage>
        <taxon>Eukaryota</taxon>
        <taxon>Fungi</taxon>
        <taxon>Dikarya</taxon>
        <taxon>Basidiomycota</taxon>
        <taxon>Agaricomycotina</taxon>
        <taxon>Agaricomycetes</taxon>
        <taxon>Agaricomycetidae</taxon>
        <taxon>Agaricales</taxon>
        <taxon>Agaricineae</taxon>
        <taxon>Strophariaceae</taxon>
        <taxon>Agrocybe</taxon>
    </lineage>
</organism>
<evidence type="ECO:0000313" key="4">
    <source>
        <dbReference type="Proteomes" id="UP000521872"/>
    </source>
</evidence>
<name>A0A8H4QVU0_9AGAR</name>
<dbReference type="PANTHER" id="PTHR33840">
    <property type="match status" value="1"/>
</dbReference>
<comment type="caution">
    <text evidence="3">The sequence shown here is derived from an EMBL/GenBank/DDBJ whole genome shotgun (WGS) entry which is preliminary data.</text>
</comment>
<sequence length="558" mass="63049">MVNETEGRTAHASTEGTSICCHGTEGGRNLVVNLDGTGNQFGDKNTNVVELYNLLHKDKNQLSLYDSGIGTYARPSWTSFSYYKEVIYHKIDLAIAWQFEKRITGAYSWLSDNYEDGDRIFLIGFSRGAYQVRALSAMIDKVGLLHKGNSAQVPFAYELYADPLSGVDQINAVGTSDRDGDARRSSKAERFKSAFCHKDVKVHFVGAWDTVSSIGIFRKKKLLPGTIDGMKHVCFFRHALALDERRVKFLPEYAYGETTLPPGHTDPALPPASDADHPTIWSRLCALLFCAIICIFAPCFALPIWLSLIFMALYLLVKLCTKFFFSGSGDDESTSDDDADNTSKPQCLEVWFAGTHSDIGGGNVQNVGMDKSGPPLRWMVHEADALGLRMKPFSRELSSNEHIEVIESLTGLWKVLEWLPFRRLTFNGETEGGSETYIPHLSAGRVIQPGQRIHASLMLAIKPSKFEPDGYIPKARLSTTVLSNISSYKRTIKTDKDFWENLQVHKRFRYLIEVDLEQHVKMTGSSRFGNRDPRKQARIYFFNYELKYKRSNYIIRYQ</sequence>
<dbReference type="EMBL" id="JAACJL010000018">
    <property type="protein sequence ID" value="KAF4618332.1"/>
    <property type="molecule type" value="Genomic_DNA"/>
</dbReference>
<evidence type="ECO:0000256" key="1">
    <source>
        <dbReference type="SAM" id="Phobius"/>
    </source>
</evidence>
<proteinExistence type="predicted"/>
<dbReference type="PANTHER" id="PTHR33840:SF1">
    <property type="entry name" value="TLE1 PHOSPHOLIPASE DOMAIN-CONTAINING PROTEIN"/>
    <property type="match status" value="1"/>
</dbReference>
<gene>
    <name evidence="3" type="ORF">D9613_011583</name>
</gene>
<accession>A0A8H4QVU0</accession>
<keyword evidence="1" id="KW-0812">Transmembrane</keyword>
<dbReference type="InterPro" id="IPR018712">
    <property type="entry name" value="Tle1-like_cat"/>
</dbReference>
<dbReference type="Pfam" id="PF09994">
    <property type="entry name" value="T6SS_Tle1-like_cat"/>
    <property type="match status" value="1"/>
</dbReference>
<evidence type="ECO:0000313" key="3">
    <source>
        <dbReference type="EMBL" id="KAF4618332.1"/>
    </source>
</evidence>
<dbReference type="AlphaFoldDB" id="A0A8H4QVU0"/>